<evidence type="ECO:0000313" key="2">
    <source>
        <dbReference type="Proteomes" id="UP000789901"/>
    </source>
</evidence>
<name>A0ABN7UQA5_GIGMA</name>
<evidence type="ECO:0000313" key="1">
    <source>
        <dbReference type="EMBL" id="CAG8642561.1"/>
    </source>
</evidence>
<reference evidence="1 2" key="1">
    <citation type="submission" date="2021-06" db="EMBL/GenBank/DDBJ databases">
        <authorList>
            <person name="Kallberg Y."/>
            <person name="Tangrot J."/>
            <person name="Rosling A."/>
        </authorList>
    </citation>
    <scope>NUCLEOTIDE SEQUENCE [LARGE SCALE GENOMIC DNA]</scope>
    <source>
        <strain evidence="1 2">120-4 pot B 10/14</strain>
    </source>
</reference>
<accession>A0ABN7UQA5</accession>
<proteinExistence type="predicted"/>
<protein>
    <submittedName>
        <fullName evidence="1">27648_t:CDS:1</fullName>
    </submittedName>
</protein>
<gene>
    <name evidence="1" type="ORF">GMARGA_LOCUS8922</name>
</gene>
<dbReference type="EMBL" id="CAJVQB010004676">
    <property type="protein sequence ID" value="CAG8642561.1"/>
    <property type="molecule type" value="Genomic_DNA"/>
</dbReference>
<dbReference type="Proteomes" id="UP000789901">
    <property type="component" value="Unassembled WGS sequence"/>
</dbReference>
<sequence length="49" mass="5846">MNFFEKYKNVAKRESFAKIDKNSKIRILGFEVNKRGSQEKVSRIKLLKK</sequence>
<comment type="caution">
    <text evidence="1">The sequence shown here is derived from an EMBL/GenBank/DDBJ whole genome shotgun (WGS) entry which is preliminary data.</text>
</comment>
<organism evidence="1 2">
    <name type="scientific">Gigaspora margarita</name>
    <dbReference type="NCBI Taxonomy" id="4874"/>
    <lineage>
        <taxon>Eukaryota</taxon>
        <taxon>Fungi</taxon>
        <taxon>Fungi incertae sedis</taxon>
        <taxon>Mucoromycota</taxon>
        <taxon>Glomeromycotina</taxon>
        <taxon>Glomeromycetes</taxon>
        <taxon>Diversisporales</taxon>
        <taxon>Gigasporaceae</taxon>
        <taxon>Gigaspora</taxon>
    </lineage>
</organism>
<keyword evidence="2" id="KW-1185">Reference proteome</keyword>